<name>A0A7W0HLY7_9BACT</name>
<accession>A0A7W0HLY7</accession>
<comment type="caution">
    <text evidence="1">The sequence shown here is derived from an EMBL/GenBank/DDBJ whole genome shotgun (WGS) entry which is preliminary data.</text>
</comment>
<evidence type="ECO:0008006" key="3">
    <source>
        <dbReference type="Google" id="ProtNLM"/>
    </source>
</evidence>
<dbReference type="InterPro" id="IPR014858">
    <property type="entry name" value="BrxB"/>
</dbReference>
<dbReference type="Pfam" id="PF08747">
    <property type="entry name" value="BrxB"/>
    <property type="match status" value="1"/>
</dbReference>
<dbReference type="Proteomes" id="UP000525298">
    <property type="component" value="Unassembled WGS sequence"/>
</dbReference>
<evidence type="ECO:0000313" key="1">
    <source>
        <dbReference type="EMBL" id="MBA2882815.1"/>
    </source>
</evidence>
<dbReference type="AlphaFoldDB" id="A0A7W0HLY7"/>
<organism evidence="1 2">
    <name type="scientific">Desulfosalsimonas propionicica</name>
    <dbReference type="NCBI Taxonomy" id="332175"/>
    <lineage>
        <taxon>Bacteria</taxon>
        <taxon>Pseudomonadati</taxon>
        <taxon>Thermodesulfobacteriota</taxon>
        <taxon>Desulfobacteria</taxon>
        <taxon>Desulfobacterales</taxon>
        <taxon>Desulfosalsimonadaceae</taxon>
        <taxon>Desulfosalsimonas</taxon>
    </lineage>
</organism>
<sequence length="199" mass="22640">MLSLPDRLDELREDLVADPMRISTYHDMPFAIFRYDPPDEYLCRKHIRLLAISLEQNHARNVHFISLGKLLWQAISQTEGIDAVIADEKQRGFENAQKTVHTLISDEDDFMPLSGLIEDRAATLKSKQDIIFLVRAGALAPHIYRCSTLLDKMHGKTEVPIILFYPGTAEGRTDLRFMGMEDRAGTGAYNYRVKIYGGV</sequence>
<gene>
    <name evidence="1" type="ORF">HNR65_003170</name>
</gene>
<reference evidence="1 2" key="1">
    <citation type="submission" date="2020-07" db="EMBL/GenBank/DDBJ databases">
        <title>Genomic Encyclopedia of Type Strains, Phase IV (KMG-IV): sequencing the most valuable type-strain genomes for metagenomic binning, comparative biology and taxonomic classification.</title>
        <authorList>
            <person name="Goeker M."/>
        </authorList>
    </citation>
    <scope>NUCLEOTIDE SEQUENCE [LARGE SCALE GENOMIC DNA]</scope>
    <source>
        <strain evidence="1 2">DSM 17721</strain>
    </source>
</reference>
<evidence type="ECO:0000313" key="2">
    <source>
        <dbReference type="Proteomes" id="UP000525298"/>
    </source>
</evidence>
<proteinExistence type="predicted"/>
<keyword evidence="2" id="KW-1185">Reference proteome</keyword>
<dbReference type="EMBL" id="JACDUS010000013">
    <property type="protein sequence ID" value="MBA2882815.1"/>
    <property type="molecule type" value="Genomic_DNA"/>
</dbReference>
<dbReference type="RefSeq" id="WP_181552439.1">
    <property type="nucleotide sequence ID" value="NZ_JACDUS010000013.1"/>
</dbReference>
<protein>
    <recommendedName>
        <fullName evidence="3">DUF1788 domain-containing protein</fullName>
    </recommendedName>
</protein>